<evidence type="ECO:0000259" key="3">
    <source>
        <dbReference type="Pfam" id="PF13458"/>
    </source>
</evidence>
<dbReference type="PANTHER" id="PTHR47235">
    <property type="entry name" value="BLR6548 PROTEIN"/>
    <property type="match status" value="1"/>
</dbReference>
<comment type="caution">
    <text evidence="4">The sequence shown here is derived from an EMBL/GenBank/DDBJ whole genome shotgun (WGS) entry which is preliminary data.</text>
</comment>
<evidence type="ECO:0000256" key="1">
    <source>
        <dbReference type="ARBA" id="ARBA00010062"/>
    </source>
</evidence>
<dbReference type="Pfam" id="PF13458">
    <property type="entry name" value="Peripla_BP_6"/>
    <property type="match status" value="1"/>
</dbReference>
<comment type="similarity">
    <text evidence="1">Belongs to the leucine-binding protein family.</text>
</comment>
<gene>
    <name evidence="4" type="ORF">GCM10007320_57550</name>
</gene>
<dbReference type="EMBL" id="BMYK01000031">
    <property type="protein sequence ID" value="GHD00253.1"/>
    <property type="molecule type" value="Genomic_DNA"/>
</dbReference>
<dbReference type="InterPro" id="IPR028082">
    <property type="entry name" value="Peripla_BP_I"/>
</dbReference>
<sequence>MAAPNDNGDDMHHPIQRRVLVLTLATAPLAGRAQAKKYGPGTSDTEIRIGQTLPYSGPASAYAQLGRAEAAHFKFLNDNGGINGRRITFLSLDDGYAPPKAVELTRKLVEQDEVALIFGVLGTSVNVGTRRYLNQKKVPQLFISAGSDTFAQPAQYPWTMGWQPTLRAEARFYAQSILAERPDAKIGVLYQDDDFGKELLAGLTDGLGDKARQIVASQSFQATDPTVDSQLITIKEKGADTLMLFAYARHAAQSIRKAADLRWQPDIYLHLGSASVSATLAPAGLENATKVRTAGFIKDITDPQWANDPDLAPFVATMKKYQPDADLNDALYTMGWAIALTLEQVLRQCGDDLTRENIMRQAANLKDWRNPALLPGSLITTSPTDYRVVEYMKLQRFNGKTWQLV</sequence>
<organism evidence="4 5">
    <name type="scientific">Pseudorhodoferax aquiterrae</name>
    <dbReference type="NCBI Taxonomy" id="747304"/>
    <lineage>
        <taxon>Bacteria</taxon>
        <taxon>Pseudomonadati</taxon>
        <taxon>Pseudomonadota</taxon>
        <taxon>Betaproteobacteria</taxon>
        <taxon>Burkholderiales</taxon>
        <taxon>Comamonadaceae</taxon>
    </lineage>
</organism>
<proteinExistence type="inferred from homology"/>
<keyword evidence="5" id="KW-1185">Reference proteome</keyword>
<reference evidence="5" key="1">
    <citation type="journal article" date="2019" name="Int. J. Syst. Evol. Microbiol.">
        <title>The Global Catalogue of Microorganisms (GCM) 10K type strain sequencing project: providing services to taxonomists for standard genome sequencing and annotation.</title>
        <authorList>
            <consortium name="The Broad Institute Genomics Platform"/>
            <consortium name="The Broad Institute Genome Sequencing Center for Infectious Disease"/>
            <person name="Wu L."/>
            <person name="Ma J."/>
        </authorList>
    </citation>
    <scope>NUCLEOTIDE SEQUENCE [LARGE SCALE GENOMIC DNA]</scope>
    <source>
        <strain evidence="5">KCTC 23314</strain>
    </source>
</reference>
<dbReference type="SUPFAM" id="SSF53822">
    <property type="entry name" value="Periplasmic binding protein-like I"/>
    <property type="match status" value="1"/>
</dbReference>
<evidence type="ECO:0000256" key="2">
    <source>
        <dbReference type="ARBA" id="ARBA00022729"/>
    </source>
</evidence>
<feature type="domain" description="Leucine-binding protein" evidence="3">
    <location>
        <begin position="46"/>
        <end position="398"/>
    </location>
</feature>
<dbReference type="Gene3D" id="3.40.50.2300">
    <property type="match status" value="2"/>
</dbReference>
<keyword evidence="2" id="KW-0732">Signal</keyword>
<evidence type="ECO:0000313" key="4">
    <source>
        <dbReference type="EMBL" id="GHD00253.1"/>
    </source>
</evidence>
<accession>A0ABQ3GBA7</accession>
<dbReference type="Proteomes" id="UP000626210">
    <property type="component" value="Unassembled WGS sequence"/>
</dbReference>
<dbReference type="PANTHER" id="PTHR47235:SF1">
    <property type="entry name" value="BLR6548 PROTEIN"/>
    <property type="match status" value="1"/>
</dbReference>
<dbReference type="CDD" id="cd06343">
    <property type="entry name" value="PBP1_ABC_ligand_binding-like"/>
    <property type="match status" value="1"/>
</dbReference>
<evidence type="ECO:0000313" key="5">
    <source>
        <dbReference type="Proteomes" id="UP000626210"/>
    </source>
</evidence>
<dbReference type="InterPro" id="IPR028081">
    <property type="entry name" value="Leu-bd"/>
</dbReference>
<name>A0ABQ3GBA7_9BURK</name>
<protein>
    <submittedName>
        <fullName evidence="4">Branched-chain amino acid ABC transporter substrate-binding protein</fullName>
    </submittedName>
</protein>